<evidence type="ECO:0000256" key="2">
    <source>
        <dbReference type="ARBA" id="ARBA00022801"/>
    </source>
</evidence>
<dbReference type="FunFam" id="3.20.20.80:FF:000004">
    <property type="entry name" value="Beta-glucosidase 6-phospho-beta-glucosidase"/>
    <property type="match status" value="1"/>
</dbReference>
<dbReference type="Proteomes" id="UP000247612">
    <property type="component" value="Unassembled WGS sequence"/>
</dbReference>
<dbReference type="InterPro" id="IPR033132">
    <property type="entry name" value="GH_1_N_CS"/>
</dbReference>
<dbReference type="PRINTS" id="PR00131">
    <property type="entry name" value="GLHYDRLASE1"/>
</dbReference>
<protein>
    <submittedName>
        <fullName evidence="5">6-phospho-beta-glucosidase</fullName>
    </submittedName>
</protein>
<evidence type="ECO:0000313" key="5">
    <source>
        <dbReference type="EMBL" id="PXX79039.1"/>
    </source>
</evidence>
<proteinExistence type="inferred from homology"/>
<keyword evidence="2" id="KW-0378">Hydrolase</keyword>
<evidence type="ECO:0000256" key="3">
    <source>
        <dbReference type="ARBA" id="ARBA00023295"/>
    </source>
</evidence>
<evidence type="ECO:0000256" key="1">
    <source>
        <dbReference type="ARBA" id="ARBA00010838"/>
    </source>
</evidence>
<dbReference type="GO" id="GO:0016052">
    <property type="term" value="P:carbohydrate catabolic process"/>
    <property type="evidence" value="ECO:0007669"/>
    <property type="project" value="TreeGrafter"/>
</dbReference>
<name>A0A318KMV3_9FIRM</name>
<dbReference type="GO" id="GO:0005829">
    <property type="term" value="C:cytosol"/>
    <property type="evidence" value="ECO:0007669"/>
    <property type="project" value="TreeGrafter"/>
</dbReference>
<dbReference type="PANTHER" id="PTHR10353">
    <property type="entry name" value="GLYCOSYL HYDROLASE"/>
    <property type="match status" value="1"/>
</dbReference>
<dbReference type="InterPro" id="IPR001360">
    <property type="entry name" value="Glyco_hydro_1"/>
</dbReference>
<dbReference type="EMBL" id="QJKH01000006">
    <property type="protein sequence ID" value="PXX79039.1"/>
    <property type="molecule type" value="Genomic_DNA"/>
</dbReference>
<keyword evidence="6" id="KW-1185">Reference proteome</keyword>
<dbReference type="Pfam" id="PF00232">
    <property type="entry name" value="Glyco_hydro_1"/>
    <property type="match status" value="1"/>
</dbReference>
<dbReference type="Gene3D" id="3.20.20.80">
    <property type="entry name" value="Glycosidases"/>
    <property type="match status" value="1"/>
</dbReference>
<evidence type="ECO:0000313" key="6">
    <source>
        <dbReference type="Proteomes" id="UP000247612"/>
    </source>
</evidence>
<dbReference type="AlphaFoldDB" id="A0A318KMV3"/>
<comment type="similarity">
    <text evidence="1 4">Belongs to the glycosyl hydrolase 1 family.</text>
</comment>
<gene>
    <name evidence="5" type="ORF">DES51_106158</name>
</gene>
<dbReference type="OrthoDB" id="1637462at2"/>
<dbReference type="InterPro" id="IPR017853">
    <property type="entry name" value="GH"/>
</dbReference>
<dbReference type="PANTHER" id="PTHR10353:SF296">
    <property type="entry name" value="6-PHOSPHO-BETA-GLUCOSIDASE"/>
    <property type="match status" value="1"/>
</dbReference>
<reference evidence="5 6" key="1">
    <citation type="submission" date="2018-05" db="EMBL/GenBank/DDBJ databases">
        <title>Genomic Encyclopedia of Type Strains, Phase IV (KMG-IV): sequencing the most valuable type-strain genomes for metagenomic binning, comparative biology and taxonomic classification.</title>
        <authorList>
            <person name="Goeker M."/>
        </authorList>
    </citation>
    <scope>NUCLEOTIDE SEQUENCE [LARGE SCALE GENOMIC DNA]</scope>
    <source>
        <strain evidence="5 6">JC118</strain>
    </source>
</reference>
<dbReference type="PROSITE" id="PS00653">
    <property type="entry name" value="GLYCOSYL_HYDROL_F1_2"/>
    <property type="match status" value="1"/>
</dbReference>
<comment type="caution">
    <text evidence="5">The sequence shown here is derived from an EMBL/GenBank/DDBJ whole genome shotgun (WGS) entry which is preliminary data.</text>
</comment>
<dbReference type="GO" id="GO:0008422">
    <property type="term" value="F:beta-glucosidase activity"/>
    <property type="evidence" value="ECO:0007669"/>
    <property type="project" value="TreeGrafter"/>
</dbReference>
<evidence type="ECO:0000256" key="4">
    <source>
        <dbReference type="RuleBase" id="RU003690"/>
    </source>
</evidence>
<dbReference type="SUPFAM" id="SSF51445">
    <property type="entry name" value="(Trans)glycosidases"/>
    <property type="match status" value="1"/>
</dbReference>
<keyword evidence="3" id="KW-0326">Glycosidase</keyword>
<dbReference type="RefSeq" id="WP_022937527.1">
    <property type="nucleotide sequence ID" value="NZ_CABKRQ010000003.1"/>
</dbReference>
<accession>A0A318KMV3</accession>
<dbReference type="STRING" id="1034346.GCA_000313565_01212"/>
<organism evidence="5 6">
    <name type="scientific">Dielma fastidiosa</name>
    <dbReference type="NCBI Taxonomy" id="1034346"/>
    <lineage>
        <taxon>Bacteria</taxon>
        <taxon>Bacillati</taxon>
        <taxon>Bacillota</taxon>
        <taxon>Erysipelotrichia</taxon>
        <taxon>Erysipelotrichales</taxon>
        <taxon>Erysipelotrichaceae</taxon>
        <taxon>Dielma</taxon>
    </lineage>
</organism>
<sequence length="479" mass="55274">MTFPKNFLWGGATAANQFEGGYDKGGRGLSSLDMVTNGSINELRQITRSTISDKYYPNRKASDFYHHYKEDIALLAEMGIMIFRMSISWSRIFPKGIENTPNEEGLKFYDNVFDELKKYNIEPLVTISHFDIPLNLVEKYNGWASSEVIDLYLKYCEIIFKRYKNKVNYWITFNEINAGVTGVSSYQGLGIRNEGTISYSDVEDDPQIRLQALHYQFVAAAKAVVMGHEINPNFKIGCMIGSSICYPYTCHPKDIIHAQERNQLYNYYCADVQVRGEYPYYAKRIWDNENVSLHITKNDEEILKKGKADFLAISYYATMCVSATQTGESALANLNLDTLRNPYLEKTDWDWVIDPDGLRFTLNEMYARYQIPLMVVENGLSAYDVLDENMEIHDPYRVEYFKAHIRAMNEAIEDGVDLRAYTTWAPIDLVSAITGEMKKRYGFIYVDFDDYGNGTGKRYKKDSYYWYKKVIASNGESLD</sequence>